<dbReference type="PANTHER" id="PTHR45766">
    <property type="entry name" value="DNA ANNEALING HELICASE AND ENDONUCLEASE ZRANB3 FAMILY MEMBER"/>
    <property type="match status" value="1"/>
</dbReference>
<dbReference type="InterPro" id="IPR027417">
    <property type="entry name" value="P-loop_NTPase"/>
</dbReference>
<reference evidence="8" key="1">
    <citation type="submission" date="2016-09" db="EMBL/GenBank/DDBJ databases">
        <authorList>
            <person name="Varghese N."/>
            <person name="Submissions S."/>
        </authorList>
    </citation>
    <scope>NUCLEOTIDE SEQUENCE [LARGE SCALE GENOMIC DNA]</scope>
    <source>
        <strain evidence="8">S5</strain>
    </source>
</reference>
<keyword evidence="8" id="KW-1185">Reference proteome</keyword>
<dbReference type="AlphaFoldDB" id="A0A1G6HZL0"/>
<evidence type="ECO:0000256" key="1">
    <source>
        <dbReference type="ARBA" id="ARBA00022741"/>
    </source>
</evidence>
<dbReference type="CDD" id="cd18011">
    <property type="entry name" value="DEXDc_RapA"/>
    <property type="match status" value="1"/>
</dbReference>
<dbReference type="STRING" id="1612202.SAMN05421734_103298"/>
<dbReference type="Proteomes" id="UP000242949">
    <property type="component" value="Unassembled WGS sequence"/>
</dbReference>
<dbReference type="SUPFAM" id="SSF52540">
    <property type="entry name" value="P-loop containing nucleoside triphosphate hydrolases"/>
    <property type="match status" value="2"/>
</dbReference>
<dbReference type="GO" id="GO:0004386">
    <property type="term" value="F:helicase activity"/>
    <property type="evidence" value="ECO:0007669"/>
    <property type="project" value="UniProtKB-KW"/>
</dbReference>
<dbReference type="Gene3D" id="3.40.50.10810">
    <property type="entry name" value="Tandem AAA-ATPase domain"/>
    <property type="match status" value="1"/>
</dbReference>
<name>A0A1G6HZL0_9BACI</name>
<dbReference type="SMART" id="SM00487">
    <property type="entry name" value="DEXDc"/>
    <property type="match status" value="1"/>
</dbReference>
<dbReference type="InterPro" id="IPR014001">
    <property type="entry name" value="Helicase_ATP-bd"/>
</dbReference>
<evidence type="ECO:0000256" key="4">
    <source>
        <dbReference type="ARBA" id="ARBA00022840"/>
    </source>
</evidence>
<evidence type="ECO:0000313" key="7">
    <source>
        <dbReference type="EMBL" id="SDB99588.1"/>
    </source>
</evidence>
<dbReference type="GO" id="GO:0005524">
    <property type="term" value="F:ATP binding"/>
    <property type="evidence" value="ECO:0007669"/>
    <property type="project" value="UniProtKB-KW"/>
</dbReference>
<dbReference type="PANTHER" id="PTHR45766:SF6">
    <property type="entry name" value="SWI_SNF-RELATED MATRIX-ASSOCIATED ACTIN-DEPENDENT REGULATOR OF CHROMATIN SUBFAMILY A-LIKE PROTEIN 1"/>
    <property type="match status" value="1"/>
</dbReference>
<dbReference type="Gene3D" id="3.40.50.300">
    <property type="entry name" value="P-loop containing nucleotide triphosphate hydrolases"/>
    <property type="match status" value="1"/>
</dbReference>
<dbReference type="InterPro" id="IPR038718">
    <property type="entry name" value="SNF2-like_sf"/>
</dbReference>
<dbReference type="PROSITE" id="PS51192">
    <property type="entry name" value="HELICASE_ATP_BIND_1"/>
    <property type="match status" value="1"/>
</dbReference>
<dbReference type="PROSITE" id="PS51194">
    <property type="entry name" value="HELICASE_CTER"/>
    <property type="match status" value="1"/>
</dbReference>
<dbReference type="RefSeq" id="WP_090794667.1">
    <property type="nucleotide sequence ID" value="NZ_FMYI01000003.1"/>
</dbReference>
<dbReference type="OrthoDB" id="9814088at2"/>
<keyword evidence="2" id="KW-0378">Hydrolase</keyword>
<dbReference type="Pfam" id="PF00176">
    <property type="entry name" value="SNF2-rel_dom"/>
    <property type="match status" value="1"/>
</dbReference>
<dbReference type="InterPro" id="IPR057342">
    <property type="entry name" value="DEXDc_RapA"/>
</dbReference>
<feature type="domain" description="Helicase ATP-binding" evidence="5">
    <location>
        <begin position="70"/>
        <end position="224"/>
    </location>
</feature>
<accession>A0A1G6HZL0</accession>
<organism evidence="7 8">
    <name type="scientific">Pelagirhabdus alkalitolerans</name>
    <dbReference type="NCBI Taxonomy" id="1612202"/>
    <lineage>
        <taxon>Bacteria</taxon>
        <taxon>Bacillati</taxon>
        <taxon>Bacillota</taxon>
        <taxon>Bacilli</taxon>
        <taxon>Bacillales</taxon>
        <taxon>Bacillaceae</taxon>
        <taxon>Pelagirhabdus</taxon>
    </lineage>
</organism>
<keyword evidence="3 7" id="KW-0347">Helicase</keyword>
<proteinExistence type="predicted"/>
<protein>
    <submittedName>
        <fullName evidence="7">Helicase conserved C-terminal domain-containing protein</fullName>
    </submittedName>
</protein>
<feature type="domain" description="Helicase C-terminal" evidence="6">
    <location>
        <begin position="342"/>
        <end position="491"/>
    </location>
</feature>
<dbReference type="GO" id="GO:0016787">
    <property type="term" value="F:hydrolase activity"/>
    <property type="evidence" value="ECO:0007669"/>
    <property type="project" value="UniProtKB-KW"/>
</dbReference>
<evidence type="ECO:0000259" key="6">
    <source>
        <dbReference type="PROSITE" id="PS51194"/>
    </source>
</evidence>
<dbReference type="SMART" id="SM00490">
    <property type="entry name" value="HELICc"/>
    <property type="match status" value="1"/>
</dbReference>
<dbReference type="Pfam" id="PF00271">
    <property type="entry name" value="Helicase_C"/>
    <property type="match status" value="1"/>
</dbReference>
<dbReference type="InterPro" id="IPR049730">
    <property type="entry name" value="SNF2/RAD54-like_C"/>
</dbReference>
<dbReference type="CDD" id="cd18793">
    <property type="entry name" value="SF2_C_SNF"/>
    <property type="match status" value="1"/>
</dbReference>
<dbReference type="InterPro" id="IPR000330">
    <property type="entry name" value="SNF2_N"/>
</dbReference>
<keyword evidence="4" id="KW-0067">ATP-binding</keyword>
<dbReference type="EMBL" id="FMYI01000003">
    <property type="protein sequence ID" value="SDB99588.1"/>
    <property type="molecule type" value="Genomic_DNA"/>
</dbReference>
<evidence type="ECO:0000256" key="2">
    <source>
        <dbReference type="ARBA" id="ARBA00022801"/>
    </source>
</evidence>
<sequence>MHIKMMTDDHTFDDFTHALTQSTNLATWEQFALAHKMAEFSLCPSIDSLIAPSLLSHLTILPHQLTTVKKVVQDMNGRALLADEVGLGKTIEAGLILKEYLIRGLVKKVLILCPASLNHQWAEELYNKFHIRTTIAKKNPNWKQSKIMISSIDLAKRSQHQDIILSLPYDLVIIDEAHKLKNNRTKNYQFVKQINKKYCLLLTATPVHNSSHDLYHLSQLIKPGLITKKDVDHLANDANHIELRPKLDQVMTRFMRKETSIQWNQRFSYLIPIELNEDESTFYQDLLRYLRTHSVSFYHLYLREWCSSHQALYLSIKKNQLPDHQLILNRLNTLNEHPKALKLIELVKNINHKCVVFTEFRGTQAYLQWLLHQHGISSVLYSGHFKKGKREWVQQLFKDKIQVMIATEAAGEGINLQFCHHLINYDLPWNPMRVEQRIGRIHRLGQQQDVHIYNFSIKHTIEDTIMDQLYKKLAICKWVVGDLDEILPQIH</sequence>
<dbReference type="InterPro" id="IPR001650">
    <property type="entry name" value="Helicase_C-like"/>
</dbReference>
<evidence type="ECO:0000313" key="8">
    <source>
        <dbReference type="Proteomes" id="UP000242949"/>
    </source>
</evidence>
<evidence type="ECO:0000256" key="3">
    <source>
        <dbReference type="ARBA" id="ARBA00022806"/>
    </source>
</evidence>
<gene>
    <name evidence="7" type="ORF">SAMN05421734_103298</name>
</gene>
<keyword evidence="1" id="KW-0547">Nucleotide-binding</keyword>
<evidence type="ECO:0000259" key="5">
    <source>
        <dbReference type="PROSITE" id="PS51192"/>
    </source>
</evidence>